<dbReference type="SUPFAM" id="SSF64288">
    <property type="entry name" value="Chorismate lyase-like"/>
    <property type="match status" value="1"/>
</dbReference>
<dbReference type="RefSeq" id="WP_182297269.1">
    <property type="nucleotide sequence ID" value="NZ_CP059851.1"/>
</dbReference>
<proteinExistence type="predicted"/>
<dbReference type="PANTHER" id="PTHR44846">
    <property type="entry name" value="MANNOSYL-D-GLYCERATE TRANSPORT/METABOLISM SYSTEM REPRESSOR MNGR-RELATED"/>
    <property type="match status" value="1"/>
</dbReference>
<dbReference type="Gene3D" id="3.40.1410.10">
    <property type="entry name" value="Chorismate lyase-like"/>
    <property type="match status" value="1"/>
</dbReference>
<sequence length="246" mass="27198">MPHRRPAEPRYARLAAQLRDEIRGGHLRPGDPVPTESALTDRFGLSRFTVRAALKQLQDEGLITRRRGSGTVIADDTPALRQSFSDLREILQYAASSSFLIQDRGGIRLSPAQARDLRRPAGEAWHHVTGVRRMAGATEAMALTDVFIHPRLSAHVPHLASGHETLFSQLQRLAGVRVATITQELQAVAATPAQAALLHIPRRAPCLRILRLYRDPDGEIFEMSSSVHPGDRYSYAVQIDGQETTP</sequence>
<dbReference type="PANTHER" id="PTHR44846:SF1">
    <property type="entry name" value="MANNOSYL-D-GLYCERATE TRANSPORT_METABOLISM SYSTEM REPRESSOR MNGR-RELATED"/>
    <property type="match status" value="1"/>
</dbReference>
<dbReference type="SUPFAM" id="SSF46785">
    <property type="entry name" value="Winged helix' DNA-binding domain"/>
    <property type="match status" value="1"/>
</dbReference>
<dbReference type="EMBL" id="CP059851">
    <property type="protein sequence ID" value="QMW23446.1"/>
    <property type="molecule type" value="Genomic_DNA"/>
</dbReference>
<dbReference type="GO" id="GO:0003677">
    <property type="term" value="F:DNA binding"/>
    <property type="evidence" value="ECO:0007669"/>
    <property type="project" value="UniProtKB-KW"/>
</dbReference>
<keyword evidence="6" id="KW-1185">Reference proteome</keyword>
<evidence type="ECO:0000256" key="1">
    <source>
        <dbReference type="ARBA" id="ARBA00023015"/>
    </source>
</evidence>
<dbReference type="InterPro" id="IPR028978">
    <property type="entry name" value="Chorismate_lyase_/UTRA_dom_sf"/>
</dbReference>
<evidence type="ECO:0000313" key="5">
    <source>
        <dbReference type="EMBL" id="QMW23446.1"/>
    </source>
</evidence>
<evidence type="ECO:0000256" key="3">
    <source>
        <dbReference type="ARBA" id="ARBA00023163"/>
    </source>
</evidence>
<dbReference type="InterPro" id="IPR000524">
    <property type="entry name" value="Tscrpt_reg_HTH_GntR"/>
</dbReference>
<dbReference type="InterPro" id="IPR050679">
    <property type="entry name" value="Bact_HTH_transcr_reg"/>
</dbReference>
<dbReference type="KEGG" id="sand:H3309_02780"/>
<dbReference type="SMART" id="SM00345">
    <property type="entry name" value="HTH_GNTR"/>
    <property type="match status" value="1"/>
</dbReference>
<dbReference type="Pfam" id="PF00392">
    <property type="entry name" value="GntR"/>
    <property type="match status" value="1"/>
</dbReference>
<dbReference type="InterPro" id="IPR036390">
    <property type="entry name" value="WH_DNA-bd_sf"/>
</dbReference>
<dbReference type="PROSITE" id="PS50949">
    <property type="entry name" value="HTH_GNTR"/>
    <property type="match status" value="1"/>
</dbReference>
<dbReference type="Proteomes" id="UP000515292">
    <property type="component" value="Chromosome"/>
</dbReference>
<reference evidence="5 6" key="1">
    <citation type="submission" date="2020-07" db="EMBL/GenBank/DDBJ databases">
        <title>Complete genome sequence for Sandaracinobacter sp. M6.</title>
        <authorList>
            <person name="Tang Y."/>
            <person name="Liu Q."/>
            <person name="Guo Z."/>
            <person name="Lei P."/>
            <person name="Huang B."/>
        </authorList>
    </citation>
    <scope>NUCLEOTIDE SEQUENCE [LARGE SCALE GENOMIC DNA]</scope>
    <source>
        <strain evidence="5 6">M6</strain>
    </source>
</reference>
<dbReference type="CDD" id="cd07377">
    <property type="entry name" value="WHTH_GntR"/>
    <property type="match status" value="1"/>
</dbReference>
<evidence type="ECO:0000313" key="6">
    <source>
        <dbReference type="Proteomes" id="UP000515292"/>
    </source>
</evidence>
<evidence type="ECO:0000259" key="4">
    <source>
        <dbReference type="PROSITE" id="PS50949"/>
    </source>
</evidence>
<organism evidence="5 6">
    <name type="scientific">Sandaracinobacteroides saxicola</name>
    <dbReference type="NCBI Taxonomy" id="2759707"/>
    <lineage>
        <taxon>Bacteria</taxon>
        <taxon>Pseudomonadati</taxon>
        <taxon>Pseudomonadota</taxon>
        <taxon>Alphaproteobacteria</taxon>
        <taxon>Sphingomonadales</taxon>
        <taxon>Sphingosinicellaceae</taxon>
        <taxon>Sandaracinobacteroides</taxon>
    </lineage>
</organism>
<protein>
    <submittedName>
        <fullName evidence="5">GntR family transcriptional regulator</fullName>
    </submittedName>
</protein>
<dbReference type="Pfam" id="PF07702">
    <property type="entry name" value="UTRA"/>
    <property type="match status" value="1"/>
</dbReference>
<gene>
    <name evidence="5" type="ORF">H3309_02780</name>
</gene>
<name>A0A7G5IJA4_9SPHN</name>
<feature type="domain" description="HTH gntR-type" evidence="4">
    <location>
        <begin position="8"/>
        <end position="76"/>
    </location>
</feature>
<dbReference type="SMART" id="SM00866">
    <property type="entry name" value="UTRA"/>
    <property type="match status" value="1"/>
</dbReference>
<evidence type="ECO:0000256" key="2">
    <source>
        <dbReference type="ARBA" id="ARBA00023125"/>
    </source>
</evidence>
<keyword evidence="1" id="KW-0805">Transcription regulation</keyword>
<keyword evidence="2" id="KW-0238">DNA-binding</keyword>
<dbReference type="AlphaFoldDB" id="A0A7G5IJA4"/>
<dbReference type="Gene3D" id="1.10.10.10">
    <property type="entry name" value="Winged helix-like DNA-binding domain superfamily/Winged helix DNA-binding domain"/>
    <property type="match status" value="1"/>
</dbReference>
<dbReference type="PRINTS" id="PR00035">
    <property type="entry name" value="HTHGNTR"/>
</dbReference>
<dbReference type="GO" id="GO:0003700">
    <property type="term" value="F:DNA-binding transcription factor activity"/>
    <property type="evidence" value="ECO:0007669"/>
    <property type="project" value="InterPro"/>
</dbReference>
<dbReference type="GO" id="GO:0045892">
    <property type="term" value="P:negative regulation of DNA-templated transcription"/>
    <property type="evidence" value="ECO:0007669"/>
    <property type="project" value="TreeGrafter"/>
</dbReference>
<keyword evidence="3" id="KW-0804">Transcription</keyword>
<dbReference type="InterPro" id="IPR036388">
    <property type="entry name" value="WH-like_DNA-bd_sf"/>
</dbReference>
<accession>A0A7G5IJA4</accession>
<dbReference type="InterPro" id="IPR011663">
    <property type="entry name" value="UTRA"/>
</dbReference>